<dbReference type="RefSeq" id="WP_259661468.1">
    <property type="nucleotide sequence ID" value="NZ_JAHXRI010000007.1"/>
</dbReference>
<keyword evidence="1" id="KW-1133">Transmembrane helix</keyword>
<dbReference type="AlphaFoldDB" id="A0A953NB31"/>
<feature type="transmembrane region" description="Helical" evidence="1">
    <location>
        <begin position="35"/>
        <end position="56"/>
    </location>
</feature>
<dbReference type="PANTHER" id="PTHR42941">
    <property type="entry name" value="SLL1037 PROTEIN"/>
    <property type="match status" value="1"/>
</dbReference>
<evidence type="ECO:0000313" key="3">
    <source>
        <dbReference type="Proteomes" id="UP000739565"/>
    </source>
</evidence>
<dbReference type="Gene3D" id="3.40.190.10">
    <property type="entry name" value="Periplasmic binding protein-like II"/>
    <property type="match status" value="2"/>
</dbReference>
<proteinExistence type="predicted"/>
<protein>
    <submittedName>
        <fullName evidence="2">Uncharacterized protein</fullName>
    </submittedName>
</protein>
<dbReference type="SUPFAM" id="SSF53850">
    <property type="entry name" value="Periplasmic binding protein-like II"/>
    <property type="match status" value="1"/>
</dbReference>
<dbReference type="EMBL" id="JAHXRI010000007">
    <property type="protein sequence ID" value="MBZ1351068.1"/>
    <property type="molecule type" value="Genomic_DNA"/>
</dbReference>
<keyword evidence="3" id="KW-1185">Reference proteome</keyword>
<feature type="transmembrane region" description="Helical" evidence="1">
    <location>
        <begin position="349"/>
        <end position="375"/>
    </location>
</feature>
<comment type="caution">
    <text evidence="2">The sequence shown here is derived from an EMBL/GenBank/DDBJ whole genome shotgun (WGS) entry which is preliminary data.</text>
</comment>
<reference evidence="2" key="1">
    <citation type="submission" date="2021-07" db="EMBL/GenBank/DDBJ databases">
        <title>New genus and species of the family Alcaligenaceae.</title>
        <authorList>
            <person name="Hahn M.W."/>
        </authorList>
    </citation>
    <scope>NUCLEOTIDE SEQUENCE</scope>
    <source>
        <strain evidence="2">LF4-65</strain>
    </source>
</reference>
<dbReference type="Proteomes" id="UP000739565">
    <property type="component" value="Unassembled WGS sequence"/>
</dbReference>
<gene>
    <name evidence="2" type="ORF">KZZ10_10460</name>
</gene>
<dbReference type="PANTHER" id="PTHR42941:SF1">
    <property type="entry name" value="SLL1037 PROTEIN"/>
    <property type="match status" value="1"/>
</dbReference>
<organism evidence="2 3">
    <name type="scientific">Zwartia hollandica</name>
    <dbReference type="NCBI Taxonomy" id="324606"/>
    <lineage>
        <taxon>Bacteria</taxon>
        <taxon>Pseudomonadati</taxon>
        <taxon>Pseudomonadota</taxon>
        <taxon>Betaproteobacteria</taxon>
        <taxon>Burkholderiales</taxon>
        <taxon>Alcaligenaceae</taxon>
        <taxon>Zwartia</taxon>
    </lineage>
</organism>
<keyword evidence="1" id="KW-0472">Membrane</keyword>
<keyword evidence="1" id="KW-0812">Transmembrane</keyword>
<sequence length="464" mass="53114">MAIKKRPETDTVWPDFFDYFRRDFWRELLGWRYVIRYYGMLTPLVLIALVVLFFYVDPMPPKKAYIATGQPGSSYHVLSQKFADFFAKNGFELVMVPTPGLDQGFLKLTDEKSPVNASFLTAGSAKEVDYPDLVSLGSLQYSPVWLIYRGSELSGPDAIERLRKMRIAVGMRDTNTNKIWRAMLGLHGIQDTNQPNFIEIPHQQAASDFAEKKLEAVFVVDDINSPTVQSILTLPDVKIFNFSLIDAYIKKLPFLEKVQLPRGAVSIKDVFPPADTELLATSITLLVEKQMHPVHQWLFLMAAKAISNEQQAFFAKPGFFPAYLDRSIPLSPIASQYYESGIPTVFNYFPLWIATLFNRVWVIALALFALIYPLLKAVLNWRNFPSDKLLGDYFQDLRDIEGDLLVARTREEIEHYLNELDDLEAAILKNWYEEGDLRAFYTLRMTAMRHVRANGRAKLAALPQ</sequence>
<name>A0A953NB31_9BURK</name>
<evidence type="ECO:0000256" key="1">
    <source>
        <dbReference type="SAM" id="Phobius"/>
    </source>
</evidence>
<accession>A0A953NB31</accession>
<evidence type="ECO:0000313" key="2">
    <source>
        <dbReference type="EMBL" id="MBZ1351068.1"/>
    </source>
</evidence>
<dbReference type="InterPro" id="IPR011852">
    <property type="entry name" value="TRAP_TAXI"/>
</dbReference>